<name>A0A0D2G9W7_9BACT</name>
<keyword evidence="10" id="KW-1185">Reference proteome</keyword>
<keyword evidence="5 7" id="KW-1133">Transmembrane helix</keyword>
<organism evidence="9 10">
    <name type="scientific">Dethiosulfatarculus sandiegensis</name>
    <dbReference type="NCBI Taxonomy" id="1429043"/>
    <lineage>
        <taxon>Bacteria</taxon>
        <taxon>Pseudomonadati</taxon>
        <taxon>Thermodesulfobacteriota</taxon>
        <taxon>Desulfarculia</taxon>
        <taxon>Desulfarculales</taxon>
        <taxon>Desulfarculaceae</taxon>
        <taxon>Dethiosulfatarculus</taxon>
    </lineage>
</organism>
<dbReference type="PANTHER" id="PTHR30252">
    <property type="entry name" value="INNER MEMBRANE PEPTIDE TRANSPORTER"/>
    <property type="match status" value="1"/>
</dbReference>
<gene>
    <name evidence="9" type="ORF">X474_23260</name>
</gene>
<dbReference type="InterPro" id="IPR003706">
    <property type="entry name" value="CstA_N"/>
</dbReference>
<comment type="subcellular location">
    <subcellularLocation>
        <location evidence="1">Cell membrane</location>
        <topology evidence="1">Multi-pass membrane protein</topology>
    </subcellularLocation>
</comment>
<feature type="transmembrane region" description="Helical" evidence="7">
    <location>
        <begin position="508"/>
        <end position="527"/>
    </location>
</feature>
<evidence type="ECO:0000256" key="3">
    <source>
        <dbReference type="ARBA" id="ARBA00022475"/>
    </source>
</evidence>
<keyword evidence="4 7" id="KW-0812">Transmembrane</keyword>
<sequence length="579" mass="62801">MNSLLLAVVCFVGYIVAYNTYGKFLARKIFQVDVNAVCPSTALQDGKDFVPTPREVLFGHHFTSIAGLGPIVGPAIAIIWGWVPAIIWVFFGSIFMGAVHDFGSLVASLRNQGRSVGDMASGLINNRVRTLFLLIIFFELWIVIAVFALIIGILFNMYPAAVIPVWLEVPIAVFLGYMIYKKRVNHHFWGIMAVIVMYITVIIGAYVPLKMPSIMGLNPIVIWVLIMFIYSYIASTLPVTTLLQPRDYINAHQLYVALALLVIGVIVSRPEFVAPTYNPAPEGAPPLWPFLFVVIACGAISGFHSLVSSGTSAKQCESERDSLFIGYGSMLLEAGLSTLVIVAVGAGIGMGIAEKGGEILTGTTAFTTHYASWATAAGLGAKLKAFVVGSANMMESYGIPVQIALTIMGVFLVSFAATTLDSATRIQRYVVGELFTAYKMPAMAKAHPATFVAVATAFILAFNQGFGLKEVTKGALLLWPLFGTVNQLMAALALLVVTVFLARRKVPAVYTFIPMVFMVLMTGWAMIINLDKFSAKGDWLLFSIGLAVFLLEIWMIIESLIVLKQVYGGPLAETEAKKA</sequence>
<feature type="transmembrane region" description="Helical" evidence="7">
    <location>
        <begin position="161"/>
        <end position="180"/>
    </location>
</feature>
<feature type="transmembrane region" description="Helical" evidence="7">
    <location>
        <begin position="130"/>
        <end position="155"/>
    </location>
</feature>
<comment type="similarity">
    <text evidence="2">Belongs to the peptide transporter carbon starvation (CstA) (TC 2.A.114) family.</text>
</comment>
<dbReference type="AlphaFoldDB" id="A0A0D2G9W7"/>
<feature type="transmembrane region" description="Helical" evidence="7">
    <location>
        <begin position="187"/>
        <end position="208"/>
    </location>
</feature>
<feature type="transmembrane region" description="Helical" evidence="7">
    <location>
        <begin position="220"/>
        <end position="243"/>
    </location>
</feature>
<accession>A0A0D2G9W7</accession>
<dbReference type="RefSeq" id="WP_044351767.1">
    <property type="nucleotide sequence ID" value="NZ_AZAC01000048.1"/>
</dbReference>
<feature type="transmembrane region" description="Helical" evidence="7">
    <location>
        <begin position="287"/>
        <end position="309"/>
    </location>
</feature>
<dbReference type="Pfam" id="PF02554">
    <property type="entry name" value="CstA"/>
    <property type="match status" value="1"/>
</dbReference>
<dbReference type="PATRIC" id="fig|1429043.3.peg.4922"/>
<proteinExistence type="inferred from homology"/>
<feature type="domain" description="CstA N-terminal" evidence="8">
    <location>
        <begin position="2"/>
        <end position="524"/>
    </location>
</feature>
<dbReference type="InterPro" id="IPR051605">
    <property type="entry name" value="CstA"/>
</dbReference>
<keyword evidence="3" id="KW-1003">Cell membrane</keyword>
<evidence type="ECO:0000256" key="4">
    <source>
        <dbReference type="ARBA" id="ARBA00022692"/>
    </source>
</evidence>
<feature type="transmembrane region" description="Helical" evidence="7">
    <location>
        <begin position="330"/>
        <end position="353"/>
    </location>
</feature>
<feature type="transmembrane region" description="Helical" evidence="7">
    <location>
        <begin position="539"/>
        <end position="557"/>
    </location>
</feature>
<feature type="transmembrane region" description="Helical" evidence="7">
    <location>
        <begin position="399"/>
        <end position="420"/>
    </location>
</feature>
<dbReference type="Proteomes" id="UP000032233">
    <property type="component" value="Unassembled WGS sequence"/>
</dbReference>
<dbReference type="GO" id="GO:0005886">
    <property type="term" value="C:plasma membrane"/>
    <property type="evidence" value="ECO:0007669"/>
    <property type="project" value="UniProtKB-SubCell"/>
</dbReference>
<evidence type="ECO:0000313" key="10">
    <source>
        <dbReference type="Proteomes" id="UP000032233"/>
    </source>
</evidence>
<evidence type="ECO:0000256" key="2">
    <source>
        <dbReference type="ARBA" id="ARBA00007755"/>
    </source>
</evidence>
<evidence type="ECO:0000256" key="6">
    <source>
        <dbReference type="ARBA" id="ARBA00023136"/>
    </source>
</evidence>
<feature type="transmembrane region" description="Helical" evidence="7">
    <location>
        <begin position="85"/>
        <end position="109"/>
    </location>
</feature>
<evidence type="ECO:0000256" key="7">
    <source>
        <dbReference type="SAM" id="Phobius"/>
    </source>
</evidence>
<comment type="caution">
    <text evidence="9">The sequence shown here is derived from an EMBL/GenBank/DDBJ whole genome shotgun (WGS) entry which is preliminary data.</text>
</comment>
<dbReference type="GO" id="GO:0009267">
    <property type="term" value="P:cellular response to starvation"/>
    <property type="evidence" value="ECO:0007669"/>
    <property type="project" value="InterPro"/>
</dbReference>
<dbReference type="EMBL" id="AZAC01000048">
    <property type="protein sequence ID" value="KIX11652.1"/>
    <property type="molecule type" value="Genomic_DNA"/>
</dbReference>
<feature type="transmembrane region" description="Helical" evidence="7">
    <location>
        <begin position="478"/>
        <end position="501"/>
    </location>
</feature>
<dbReference type="OrthoDB" id="9761224at2"/>
<dbReference type="STRING" id="1429043.X474_23260"/>
<feature type="transmembrane region" description="Helical" evidence="7">
    <location>
        <begin position="449"/>
        <end position="466"/>
    </location>
</feature>
<evidence type="ECO:0000256" key="1">
    <source>
        <dbReference type="ARBA" id="ARBA00004651"/>
    </source>
</evidence>
<feature type="transmembrane region" description="Helical" evidence="7">
    <location>
        <begin position="250"/>
        <end position="267"/>
    </location>
</feature>
<keyword evidence="6 7" id="KW-0472">Membrane</keyword>
<dbReference type="InParanoid" id="A0A0D2G9W7"/>
<dbReference type="FunCoup" id="A0A0D2G9W7">
    <property type="interactions" value="145"/>
</dbReference>
<protein>
    <submittedName>
        <fullName evidence="9">Carbon starvation protein CstA</fullName>
    </submittedName>
</protein>
<evidence type="ECO:0000256" key="5">
    <source>
        <dbReference type="ARBA" id="ARBA00022989"/>
    </source>
</evidence>
<evidence type="ECO:0000313" key="9">
    <source>
        <dbReference type="EMBL" id="KIX11652.1"/>
    </source>
</evidence>
<evidence type="ECO:0000259" key="8">
    <source>
        <dbReference type="Pfam" id="PF02554"/>
    </source>
</evidence>
<reference evidence="9 10" key="1">
    <citation type="submission" date="2013-11" db="EMBL/GenBank/DDBJ databases">
        <title>Metagenomic analysis of a methanogenic consortium involved in long chain n-alkane degradation.</title>
        <authorList>
            <person name="Davidova I.A."/>
            <person name="Callaghan A.V."/>
            <person name="Wawrik B."/>
            <person name="Pruitt S."/>
            <person name="Marks C."/>
            <person name="Duncan K.E."/>
            <person name="Suflita J.M."/>
        </authorList>
    </citation>
    <scope>NUCLEOTIDE SEQUENCE [LARGE SCALE GENOMIC DNA]</scope>
    <source>
        <strain evidence="9 10">SPR</strain>
    </source>
</reference>
<dbReference type="PANTHER" id="PTHR30252:SF0">
    <property type="entry name" value="PEPTIDE TRANSPORTER CSTA"/>
    <property type="match status" value="1"/>
</dbReference>